<proteinExistence type="inferred from homology"/>
<evidence type="ECO:0000256" key="1">
    <source>
        <dbReference type="ARBA" id="ARBA00004453"/>
    </source>
</evidence>
<dbReference type="Pfam" id="PF04381">
    <property type="entry name" value="RdgC"/>
    <property type="match status" value="1"/>
</dbReference>
<dbReference type="NCBIfam" id="NF001464">
    <property type="entry name" value="PRK00321.1-5"/>
    <property type="match status" value="1"/>
</dbReference>
<name>A0A4Z0WFI7_9GAMM</name>
<evidence type="ECO:0000256" key="3">
    <source>
        <dbReference type="ARBA" id="ARBA00022296"/>
    </source>
</evidence>
<dbReference type="GO" id="GO:0003690">
    <property type="term" value="F:double-stranded DNA binding"/>
    <property type="evidence" value="ECO:0007669"/>
    <property type="project" value="TreeGrafter"/>
</dbReference>
<keyword evidence="7" id="KW-1185">Reference proteome</keyword>
<dbReference type="GO" id="GO:0006310">
    <property type="term" value="P:DNA recombination"/>
    <property type="evidence" value="ECO:0007669"/>
    <property type="project" value="UniProtKB-KW"/>
</dbReference>
<dbReference type="EMBL" id="SRMF01000001">
    <property type="protein sequence ID" value="TGG95378.1"/>
    <property type="molecule type" value="Genomic_DNA"/>
</dbReference>
<keyword evidence="4" id="KW-0963">Cytoplasm</keyword>
<dbReference type="Proteomes" id="UP000297475">
    <property type="component" value="Unassembled WGS sequence"/>
</dbReference>
<comment type="similarity">
    <text evidence="2">Belongs to the RdgC family.</text>
</comment>
<evidence type="ECO:0000256" key="4">
    <source>
        <dbReference type="ARBA" id="ARBA00022490"/>
    </source>
</evidence>
<dbReference type="PANTHER" id="PTHR38103">
    <property type="entry name" value="RECOMBINATION-ASSOCIATED PROTEIN RDGC"/>
    <property type="match status" value="1"/>
</dbReference>
<protein>
    <recommendedName>
        <fullName evidence="3">Recombination-associated protein RdgC</fullName>
    </recommendedName>
</protein>
<dbReference type="AlphaFoldDB" id="A0A4Z0WFI7"/>
<evidence type="ECO:0000256" key="5">
    <source>
        <dbReference type="ARBA" id="ARBA00023172"/>
    </source>
</evidence>
<evidence type="ECO:0000256" key="2">
    <source>
        <dbReference type="ARBA" id="ARBA00008657"/>
    </source>
</evidence>
<comment type="caution">
    <text evidence="6">The sequence shown here is derived from an EMBL/GenBank/DDBJ whole genome shotgun (WGS) entry which is preliminary data.</text>
</comment>
<reference evidence="6 7" key="1">
    <citation type="submission" date="2019-04" db="EMBL/GenBank/DDBJ databases">
        <title>Natronospirillum operosus gen. nov., sp. nov., a haloalkaliphilic satellite isolated from decaying biomass of laboratory culture of cyanobacterium Geitlerinema sp. and proposal of Natronospirillaceae fam. nov. and Saccharospirillaceae fam. nov.</title>
        <authorList>
            <person name="Kevbrin V."/>
            <person name="Boltyanskaya Y."/>
            <person name="Koziaeva V."/>
            <person name="Grouzdev D.S."/>
            <person name="Park M."/>
            <person name="Cho J."/>
        </authorList>
    </citation>
    <scope>NUCLEOTIDE SEQUENCE [LARGE SCALE GENOMIC DNA]</scope>
    <source>
        <strain evidence="6 7">G-116</strain>
    </source>
</reference>
<evidence type="ECO:0000313" key="6">
    <source>
        <dbReference type="EMBL" id="TGG95378.1"/>
    </source>
</evidence>
<evidence type="ECO:0000313" key="7">
    <source>
        <dbReference type="Proteomes" id="UP000297475"/>
    </source>
</evidence>
<dbReference type="GO" id="GO:0043590">
    <property type="term" value="C:bacterial nucleoid"/>
    <property type="evidence" value="ECO:0007669"/>
    <property type="project" value="TreeGrafter"/>
</dbReference>
<keyword evidence="5" id="KW-0233">DNA recombination</keyword>
<dbReference type="InterPro" id="IPR007476">
    <property type="entry name" value="RdgC"/>
</dbReference>
<dbReference type="OrthoDB" id="5290530at2"/>
<sequence>MPFTPGSLHFGCESYTKPLPPSAGSLIVWFKSCFIYQIRDAEFADRCAASQLTAQHGFNDCLPTQPVSLGLVPPHRGLSELQLTSRQILVWKLQRQERLLPTSVVNETLAERVEALQEAESRRVGRNERQDLKDEITQELLPRAFTRNQQHMIVLDRDSGWLFVQSGSETRADELTAHLREVLGELPVVPLGALCQPEPVWAAWLSSGDLPADVEVADELTLVHPAEESTVRTKQLPWDSAEVQQLLTSGYRPSQLLLHWQDQLTLQINDKSALKRLKFADELIEQAANDGGDDALAEWEAGLHLMTAALRTFSNAWLEWCQSDPAPEPKPSNS</sequence>
<gene>
    <name evidence="6" type="ORF">E4656_02845</name>
</gene>
<organism evidence="6 7">
    <name type="scientific">Natronospirillum operosum</name>
    <dbReference type="NCBI Taxonomy" id="2759953"/>
    <lineage>
        <taxon>Bacteria</taxon>
        <taxon>Pseudomonadati</taxon>
        <taxon>Pseudomonadota</taxon>
        <taxon>Gammaproteobacteria</taxon>
        <taxon>Oceanospirillales</taxon>
        <taxon>Natronospirillaceae</taxon>
        <taxon>Natronospirillum</taxon>
    </lineage>
</organism>
<comment type="subcellular location">
    <subcellularLocation>
        <location evidence="1">Cytoplasm</location>
        <location evidence="1">Nucleoid</location>
    </subcellularLocation>
</comment>
<dbReference type="GO" id="GO:0000018">
    <property type="term" value="P:regulation of DNA recombination"/>
    <property type="evidence" value="ECO:0007669"/>
    <property type="project" value="TreeGrafter"/>
</dbReference>
<dbReference type="PANTHER" id="PTHR38103:SF1">
    <property type="entry name" value="RECOMBINATION-ASSOCIATED PROTEIN RDGC"/>
    <property type="match status" value="1"/>
</dbReference>
<accession>A0A4Z0WFI7</accession>